<protein>
    <submittedName>
        <fullName evidence="2">Rrf2 family transcriptional regulator</fullName>
    </submittedName>
</protein>
<dbReference type="PANTHER" id="PTHR33221">
    <property type="entry name" value="WINGED HELIX-TURN-HELIX TRANSCRIPTIONAL REGULATOR, RRF2 FAMILY"/>
    <property type="match status" value="1"/>
</dbReference>
<evidence type="ECO:0000256" key="1">
    <source>
        <dbReference type="ARBA" id="ARBA00023125"/>
    </source>
</evidence>
<dbReference type="InterPro" id="IPR000944">
    <property type="entry name" value="Tscrpt_reg_Rrf2"/>
</dbReference>
<dbReference type="InterPro" id="IPR030489">
    <property type="entry name" value="TR_Rrf2-type_CS"/>
</dbReference>
<dbReference type="PROSITE" id="PS01332">
    <property type="entry name" value="HTH_RRF2_1"/>
    <property type="match status" value="1"/>
</dbReference>
<dbReference type="InterPro" id="IPR036390">
    <property type="entry name" value="WH_DNA-bd_sf"/>
</dbReference>
<organism evidence="2 3">
    <name type="scientific">Senegalimassilia faecalis</name>
    <dbReference type="NCBI Taxonomy" id="2509433"/>
    <lineage>
        <taxon>Bacteria</taxon>
        <taxon>Bacillati</taxon>
        <taxon>Actinomycetota</taxon>
        <taxon>Coriobacteriia</taxon>
        <taxon>Coriobacteriales</taxon>
        <taxon>Coriobacteriaceae</taxon>
        <taxon>Senegalimassilia</taxon>
    </lineage>
</organism>
<dbReference type="GO" id="GO:0003677">
    <property type="term" value="F:DNA binding"/>
    <property type="evidence" value="ECO:0007669"/>
    <property type="project" value="UniProtKB-KW"/>
</dbReference>
<evidence type="ECO:0000313" key="3">
    <source>
        <dbReference type="Proteomes" id="UP000293345"/>
    </source>
</evidence>
<dbReference type="EMBL" id="SDPW01000001">
    <property type="protein sequence ID" value="RXZ54063.1"/>
    <property type="molecule type" value="Genomic_DNA"/>
</dbReference>
<dbReference type="Proteomes" id="UP000293345">
    <property type="component" value="Unassembled WGS sequence"/>
</dbReference>
<dbReference type="GO" id="GO:0005829">
    <property type="term" value="C:cytosol"/>
    <property type="evidence" value="ECO:0007669"/>
    <property type="project" value="TreeGrafter"/>
</dbReference>
<dbReference type="NCBIfam" id="TIGR00738">
    <property type="entry name" value="rrf2_super"/>
    <property type="match status" value="1"/>
</dbReference>
<dbReference type="InterPro" id="IPR036388">
    <property type="entry name" value="WH-like_DNA-bd_sf"/>
</dbReference>
<dbReference type="OrthoDB" id="9808360at2"/>
<sequence length="142" mass="15494">MMVSTRGRYALRLIIDIAKQGQAGALVAMRQSAERLGLSVKYLEQLGGALVRGGVLKSIRGVNGGYYLERSPAEICIGDVLRATEGSCMPVSCLDDEAVCERVDACEAREFWRGMGDAITDYMDSMTLADVLKLGEEQERPE</sequence>
<dbReference type="GO" id="GO:0003700">
    <property type="term" value="F:DNA-binding transcription factor activity"/>
    <property type="evidence" value="ECO:0007669"/>
    <property type="project" value="TreeGrafter"/>
</dbReference>
<dbReference type="PANTHER" id="PTHR33221:SF5">
    <property type="entry name" value="HTH-TYPE TRANSCRIPTIONAL REGULATOR ISCR"/>
    <property type="match status" value="1"/>
</dbReference>
<name>A0A4Q2K2V9_9ACTN</name>
<gene>
    <name evidence="2" type="ORF">ET524_05925</name>
</gene>
<keyword evidence="3" id="KW-1185">Reference proteome</keyword>
<accession>A0A4Q2K2V9</accession>
<dbReference type="AlphaFoldDB" id="A0A4Q2K2V9"/>
<keyword evidence="1" id="KW-0238">DNA-binding</keyword>
<comment type="caution">
    <text evidence="2">The sequence shown here is derived from an EMBL/GenBank/DDBJ whole genome shotgun (WGS) entry which is preliminary data.</text>
</comment>
<evidence type="ECO:0000313" key="2">
    <source>
        <dbReference type="EMBL" id="RXZ54063.1"/>
    </source>
</evidence>
<dbReference type="SUPFAM" id="SSF46785">
    <property type="entry name" value="Winged helix' DNA-binding domain"/>
    <property type="match status" value="1"/>
</dbReference>
<dbReference type="RefSeq" id="WP_129424060.1">
    <property type="nucleotide sequence ID" value="NZ_SDPW01000001.1"/>
</dbReference>
<proteinExistence type="predicted"/>
<dbReference type="PROSITE" id="PS51197">
    <property type="entry name" value="HTH_RRF2_2"/>
    <property type="match status" value="1"/>
</dbReference>
<reference evidence="2 3" key="1">
    <citation type="submission" date="2019-01" db="EMBL/GenBank/DDBJ databases">
        <title>Senegalimassilia sp. nov. KGMB04484 isolated human feces.</title>
        <authorList>
            <person name="Han K.-I."/>
            <person name="Kim J.-S."/>
            <person name="Lee K.C."/>
            <person name="Suh M.K."/>
            <person name="Eom M.K."/>
            <person name="Lee J.H."/>
            <person name="Park S.-H."/>
            <person name="Kang S.W."/>
            <person name="Park J.-E."/>
            <person name="Oh B.S."/>
            <person name="Yu S.Y."/>
            <person name="Choi S.-H."/>
            <person name="Lee D.H."/>
            <person name="Yoon H."/>
            <person name="Kim B.-Y."/>
            <person name="Lee J.H."/>
            <person name="Lee J.-S."/>
        </authorList>
    </citation>
    <scope>NUCLEOTIDE SEQUENCE [LARGE SCALE GENOMIC DNA]</scope>
    <source>
        <strain evidence="2 3">KGMB04484</strain>
    </source>
</reference>
<dbReference type="Pfam" id="PF02082">
    <property type="entry name" value="Rrf2"/>
    <property type="match status" value="1"/>
</dbReference>
<dbReference type="Gene3D" id="1.10.10.10">
    <property type="entry name" value="Winged helix-like DNA-binding domain superfamily/Winged helix DNA-binding domain"/>
    <property type="match status" value="1"/>
</dbReference>